<sequence>LISSFTGKHLSGSRIGPIWIPECMRFIFTMQDDEFLTGNDFHQIGMDFTGRKR</sequence>
<accession>A0A0C2X0E8</accession>
<proteinExistence type="predicted"/>
<keyword evidence="2" id="KW-1185">Reference proteome</keyword>
<evidence type="ECO:0000313" key="2">
    <source>
        <dbReference type="Proteomes" id="UP000054549"/>
    </source>
</evidence>
<protein>
    <submittedName>
        <fullName evidence="1">Uncharacterized protein</fullName>
    </submittedName>
</protein>
<gene>
    <name evidence="1" type="ORF">M378DRAFT_165640</name>
</gene>
<name>A0A0C2X0E8_AMAMK</name>
<dbReference type="HOGENOM" id="CLU_3074089_0_0_1"/>
<dbReference type="InParanoid" id="A0A0C2X0E8"/>
<feature type="non-terminal residue" evidence="1">
    <location>
        <position position="1"/>
    </location>
</feature>
<organism evidence="1 2">
    <name type="scientific">Amanita muscaria (strain Koide BX008)</name>
    <dbReference type="NCBI Taxonomy" id="946122"/>
    <lineage>
        <taxon>Eukaryota</taxon>
        <taxon>Fungi</taxon>
        <taxon>Dikarya</taxon>
        <taxon>Basidiomycota</taxon>
        <taxon>Agaricomycotina</taxon>
        <taxon>Agaricomycetes</taxon>
        <taxon>Agaricomycetidae</taxon>
        <taxon>Agaricales</taxon>
        <taxon>Pluteineae</taxon>
        <taxon>Amanitaceae</taxon>
        <taxon>Amanita</taxon>
    </lineage>
</organism>
<reference evidence="1 2" key="1">
    <citation type="submission" date="2014-04" db="EMBL/GenBank/DDBJ databases">
        <title>Evolutionary Origins and Diversification of the Mycorrhizal Mutualists.</title>
        <authorList>
            <consortium name="DOE Joint Genome Institute"/>
            <consortium name="Mycorrhizal Genomics Consortium"/>
            <person name="Kohler A."/>
            <person name="Kuo A."/>
            <person name="Nagy L.G."/>
            <person name="Floudas D."/>
            <person name="Copeland A."/>
            <person name="Barry K.W."/>
            <person name="Cichocki N."/>
            <person name="Veneault-Fourrey C."/>
            <person name="LaButti K."/>
            <person name="Lindquist E.A."/>
            <person name="Lipzen A."/>
            <person name="Lundell T."/>
            <person name="Morin E."/>
            <person name="Murat C."/>
            <person name="Riley R."/>
            <person name="Ohm R."/>
            <person name="Sun H."/>
            <person name="Tunlid A."/>
            <person name="Henrissat B."/>
            <person name="Grigoriev I.V."/>
            <person name="Hibbett D.S."/>
            <person name="Martin F."/>
        </authorList>
    </citation>
    <scope>NUCLEOTIDE SEQUENCE [LARGE SCALE GENOMIC DNA]</scope>
    <source>
        <strain evidence="1 2">Koide BX008</strain>
    </source>
</reference>
<dbReference type="AlphaFoldDB" id="A0A0C2X0E8"/>
<dbReference type="EMBL" id="KN818269">
    <property type="protein sequence ID" value="KIL62596.1"/>
    <property type="molecule type" value="Genomic_DNA"/>
</dbReference>
<evidence type="ECO:0000313" key="1">
    <source>
        <dbReference type="EMBL" id="KIL62596.1"/>
    </source>
</evidence>
<dbReference type="Proteomes" id="UP000054549">
    <property type="component" value="Unassembled WGS sequence"/>
</dbReference>